<proteinExistence type="inferred from homology"/>
<dbReference type="GO" id="GO:0016757">
    <property type="term" value="F:glycosyltransferase activity"/>
    <property type="evidence" value="ECO:0007669"/>
    <property type="project" value="UniProtKB-KW"/>
</dbReference>
<keyword evidence="4" id="KW-0808">Transferase</keyword>
<feature type="domain" description="Glycosyltransferase 2-like" evidence="6">
    <location>
        <begin position="27"/>
        <end position="160"/>
    </location>
</feature>
<evidence type="ECO:0000259" key="6">
    <source>
        <dbReference type="Pfam" id="PF00535"/>
    </source>
</evidence>
<dbReference type="PANTHER" id="PTHR43179">
    <property type="entry name" value="RHAMNOSYLTRANSFERASE WBBL"/>
    <property type="match status" value="1"/>
</dbReference>
<protein>
    <submittedName>
        <fullName evidence="7">Glycosyltransferase</fullName>
    </submittedName>
</protein>
<dbReference type="InterPro" id="IPR029044">
    <property type="entry name" value="Nucleotide-diphossugar_trans"/>
</dbReference>
<feature type="region of interest" description="Disordered" evidence="5">
    <location>
        <begin position="1"/>
        <end position="22"/>
    </location>
</feature>
<evidence type="ECO:0000256" key="2">
    <source>
        <dbReference type="ARBA" id="ARBA00006739"/>
    </source>
</evidence>
<dbReference type="AlphaFoldDB" id="A0AAU8DL18"/>
<dbReference type="Pfam" id="PF00535">
    <property type="entry name" value="Glycos_transf_2"/>
    <property type="match status" value="1"/>
</dbReference>
<evidence type="ECO:0000256" key="3">
    <source>
        <dbReference type="ARBA" id="ARBA00022676"/>
    </source>
</evidence>
<evidence type="ECO:0000256" key="4">
    <source>
        <dbReference type="ARBA" id="ARBA00022679"/>
    </source>
</evidence>
<comment type="pathway">
    <text evidence="1">Cell wall biogenesis; cell wall polysaccharide biosynthesis.</text>
</comment>
<dbReference type="PANTHER" id="PTHR43179:SF12">
    <property type="entry name" value="GALACTOFURANOSYLTRANSFERASE GLFT2"/>
    <property type="match status" value="1"/>
</dbReference>
<evidence type="ECO:0000313" key="7">
    <source>
        <dbReference type="EMBL" id="XCG62942.1"/>
    </source>
</evidence>
<dbReference type="InterPro" id="IPR001173">
    <property type="entry name" value="Glyco_trans_2-like"/>
</dbReference>
<dbReference type="RefSeq" id="WP_353648557.1">
    <property type="nucleotide sequence ID" value="NZ_CP159218.1"/>
</dbReference>
<accession>A0AAU8DL18</accession>
<dbReference type="Gene3D" id="3.90.550.10">
    <property type="entry name" value="Spore Coat Polysaccharide Biosynthesis Protein SpsA, Chain A"/>
    <property type="match status" value="1"/>
</dbReference>
<sequence length="329" mass="35731">MSADPPPSDPSTRPPAPGSDGPVAVTVGILTFRRAEQLAALLPLVLDRIDREAPADFTADVLVVDNDPAGSARVVVEESADARVRYVLESTPGIVAARNRVLAECDDARLLLFLDDDNLPGEQWLGPLLQTWRQHSPAAVCGRMVVQFDGSDPFFAAGGFFVRRSMPTGTEIAVAGTGALLVDLDRVRARRLEFDPRFGLTGGEDTMFTSTLTASGERMLWCQEATVFDPIPADRLTRQWVLDRARSHGNSSGVVRILTVAPGRRPVVRVVVAVSGAARWVLGRLRQGRGVLRRSMVDRARGARLAHRGLGMLQAARGHVIQEYRRSEG</sequence>
<name>A0AAU8DL18_9ACTN</name>
<comment type="similarity">
    <text evidence="2">Belongs to the glycosyltransferase 2 family.</text>
</comment>
<keyword evidence="3" id="KW-0328">Glycosyltransferase</keyword>
<evidence type="ECO:0000256" key="1">
    <source>
        <dbReference type="ARBA" id="ARBA00004776"/>
    </source>
</evidence>
<dbReference type="EMBL" id="CP159218">
    <property type="protein sequence ID" value="XCG62942.1"/>
    <property type="molecule type" value="Genomic_DNA"/>
</dbReference>
<dbReference type="SUPFAM" id="SSF53448">
    <property type="entry name" value="Nucleotide-diphospho-sugar transferases"/>
    <property type="match status" value="1"/>
</dbReference>
<reference evidence="7" key="1">
    <citation type="submission" date="2024-05" db="EMBL/GenBank/DDBJ databases">
        <authorList>
            <person name="Cai S.Y."/>
            <person name="Jin L.M."/>
            <person name="Li H.R."/>
        </authorList>
    </citation>
    <scope>NUCLEOTIDE SEQUENCE</scope>
    <source>
        <strain evidence="7">A5-74</strain>
    </source>
</reference>
<feature type="compositionally biased region" description="Pro residues" evidence="5">
    <location>
        <begin position="1"/>
        <end position="17"/>
    </location>
</feature>
<evidence type="ECO:0000256" key="5">
    <source>
        <dbReference type="SAM" id="MobiDB-lite"/>
    </source>
</evidence>
<organism evidence="7">
    <name type="scientific">Nakamurella sp. A5-74</name>
    <dbReference type="NCBI Taxonomy" id="3158264"/>
    <lineage>
        <taxon>Bacteria</taxon>
        <taxon>Bacillati</taxon>
        <taxon>Actinomycetota</taxon>
        <taxon>Actinomycetes</taxon>
        <taxon>Nakamurellales</taxon>
        <taxon>Nakamurellaceae</taxon>
        <taxon>Nakamurella</taxon>
    </lineage>
</organism>
<gene>
    <name evidence="7" type="ORF">ABLG96_17240</name>
</gene>